<dbReference type="PANTHER" id="PTHR39322">
    <property type="entry name" value="ACYL-HOMOSERINE-LACTONE SYNTHASE"/>
    <property type="match status" value="1"/>
</dbReference>
<evidence type="ECO:0000256" key="1">
    <source>
        <dbReference type="ARBA" id="ARBA00022654"/>
    </source>
</evidence>
<evidence type="ECO:0000256" key="2">
    <source>
        <dbReference type="ARBA" id="ARBA00022679"/>
    </source>
</evidence>
<dbReference type="OrthoDB" id="6169313at2"/>
<gene>
    <name evidence="6" type="ORF">DC363_00565</name>
</gene>
<keyword evidence="1 5" id="KW-0673">Quorum sensing</keyword>
<comment type="similarity">
    <text evidence="5">Belongs to the autoinducer synthase family.</text>
</comment>
<proteinExistence type="inferred from homology"/>
<dbReference type="PROSITE" id="PS51187">
    <property type="entry name" value="AUTOINDUCER_SYNTH_2"/>
    <property type="match status" value="1"/>
</dbReference>
<dbReference type="Pfam" id="PF00765">
    <property type="entry name" value="Autoind_synth"/>
    <property type="match status" value="1"/>
</dbReference>
<name>A0A2T7G0U0_9RHOB</name>
<keyword evidence="2" id="KW-0808">Transferase</keyword>
<accession>A0A2T7G0U0</accession>
<dbReference type="GO" id="GO:0007165">
    <property type="term" value="P:signal transduction"/>
    <property type="evidence" value="ECO:0007669"/>
    <property type="project" value="TreeGrafter"/>
</dbReference>
<keyword evidence="7" id="KW-1185">Reference proteome</keyword>
<sequence>MKTITFDLSNAHQHGAAFFDYLALRKHFFVDTLNWQIPHNAEVEMDQYDNPMARYALVLDDGGRVLAGARAMSTAAQWGDHTYMLKDAMTGKLSSIPGDLIPDLIESPEVWECTRLVISPEVKSMRMRTRCLDSIVEGLIGMARDEGANTLISLSNLWLLRALKRLGYGAELLGAPYRNDEDGHKYAVMAIAARHKVTTAREGQAAA</sequence>
<evidence type="ECO:0000313" key="7">
    <source>
        <dbReference type="Proteomes" id="UP000244817"/>
    </source>
</evidence>
<keyword evidence="3" id="KW-0949">S-adenosyl-L-methionine</keyword>
<reference evidence="6 7" key="1">
    <citation type="submission" date="2018-04" db="EMBL/GenBank/DDBJ databases">
        <title>Pelagivirga bohaiensis gen. nov., sp. nov., a bacterium isolated from the Bohai Sea.</title>
        <authorList>
            <person name="Ji X."/>
        </authorList>
    </citation>
    <scope>NUCLEOTIDE SEQUENCE [LARGE SCALE GENOMIC DNA]</scope>
    <source>
        <strain evidence="6 7">BH-SD16</strain>
    </source>
</reference>
<dbReference type="AlphaFoldDB" id="A0A2T7G0U0"/>
<dbReference type="GO" id="GO:0016740">
    <property type="term" value="F:transferase activity"/>
    <property type="evidence" value="ECO:0007669"/>
    <property type="project" value="UniProtKB-KW"/>
</dbReference>
<organism evidence="6 7">
    <name type="scientific">Thalassorhabdomicrobium marinisediminis</name>
    <dbReference type="NCBI Taxonomy" id="2170577"/>
    <lineage>
        <taxon>Bacteria</taxon>
        <taxon>Pseudomonadati</taxon>
        <taxon>Pseudomonadota</taxon>
        <taxon>Alphaproteobacteria</taxon>
        <taxon>Rhodobacterales</taxon>
        <taxon>Paracoccaceae</taxon>
        <taxon>Thalassorhabdomicrobium</taxon>
    </lineage>
</organism>
<dbReference type="InterPro" id="IPR016181">
    <property type="entry name" value="Acyl_CoA_acyltransferase"/>
</dbReference>
<evidence type="ECO:0000256" key="5">
    <source>
        <dbReference type="PROSITE-ProRule" id="PRU00533"/>
    </source>
</evidence>
<dbReference type="RefSeq" id="WP_108639183.1">
    <property type="nucleotide sequence ID" value="NZ_QCYG01000001.1"/>
</dbReference>
<comment type="caution">
    <text evidence="6">The sequence shown here is derived from an EMBL/GenBank/DDBJ whole genome shotgun (WGS) entry which is preliminary data.</text>
</comment>
<protein>
    <submittedName>
        <fullName evidence="6">Autoinducer synthase</fullName>
    </submittedName>
</protein>
<dbReference type="InterPro" id="IPR001690">
    <property type="entry name" value="Autoind_synthase"/>
</dbReference>
<evidence type="ECO:0000256" key="4">
    <source>
        <dbReference type="ARBA" id="ARBA00022929"/>
    </source>
</evidence>
<dbReference type="GO" id="GO:0009372">
    <property type="term" value="P:quorum sensing"/>
    <property type="evidence" value="ECO:0007669"/>
    <property type="project" value="UniProtKB-UniRule"/>
</dbReference>
<dbReference type="Gene3D" id="3.40.630.30">
    <property type="match status" value="1"/>
</dbReference>
<evidence type="ECO:0000313" key="6">
    <source>
        <dbReference type="EMBL" id="PVA08027.1"/>
    </source>
</evidence>
<keyword evidence="4 5" id="KW-0071">Autoinducer synthesis</keyword>
<dbReference type="Proteomes" id="UP000244817">
    <property type="component" value="Unassembled WGS sequence"/>
</dbReference>
<dbReference type="SUPFAM" id="SSF55729">
    <property type="entry name" value="Acyl-CoA N-acyltransferases (Nat)"/>
    <property type="match status" value="1"/>
</dbReference>
<evidence type="ECO:0000256" key="3">
    <source>
        <dbReference type="ARBA" id="ARBA00022691"/>
    </source>
</evidence>
<dbReference type="PANTHER" id="PTHR39322:SF1">
    <property type="entry name" value="ISOVALERYL-HOMOSERINE LACTONE SYNTHASE"/>
    <property type="match status" value="1"/>
</dbReference>
<dbReference type="EMBL" id="QCYG01000001">
    <property type="protein sequence ID" value="PVA08027.1"/>
    <property type="molecule type" value="Genomic_DNA"/>
</dbReference>